<keyword evidence="5" id="KW-1185">Reference proteome</keyword>
<evidence type="ECO:0000256" key="1">
    <source>
        <dbReference type="SAM" id="MobiDB-lite"/>
    </source>
</evidence>
<protein>
    <submittedName>
        <fullName evidence="4">DUF2778 domain-containing protein</fullName>
    </submittedName>
</protein>
<dbReference type="Proteomes" id="UP000544122">
    <property type="component" value="Unassembled WGS sequence"/>
</dbReference>
<accession>A0A7Y4LUE0</accession>
<evidence type="ECO:0000256" key="2">
    <source>
        <dbReference type="SAM" id="Phobius"/>
    </source>
</evidence>
<comment type="caution">
    <text evidence="4">The sequence shown here is derived from an EMBL/GenBank/DDBJ whole genome shotgun (WGS) entry which is preliminary data.</text>
</comment>
<sequence>MSKRTRAFGPAARNRRKPSRKGVPQYFLGGAAVAGLVLGCAWTVYINVIGASIYPSVNGAAVEAPVANNASTVAARAVRPAFDEIFASLEPRPLVMPAPENVATSLMFNERFAAAAAQGEPSRAAEPKPVESARLAEASPPAEAPKAIAAPKLAEPAKPKISAPATKLALNAPAPAEPEAKPAKASGSTVRDMAQRAKAAVMSIASNDKQTMVEKLWGKQPAQNSLLAFASADASVTGSIIDTRSQNPLMGGSPPYDRQTAVYDISARKVYLPDGSQLEAHSGLGSKMDDPKSSHVRMQGVTPPHIYELKPREALFHGVPALRLTPIGGEEKIFGRDGLLAHTYMLGPSGQSNGCVSFKDYYAFLDAYRNKGIRRLAVLAKVQ</sequence>
<feature type="region of interest" description="Disordered" evidence="1">
    <location>
        <begin position="1"/>
        <end position="20"/>
    </location>
</feature>
<gene>
    <name evidence="4" type="ORF">HCN58_04665</name>
</gene>
<evidence type="ECO:0000313" key="4">
    <source>
        <dbReference type="EMBL" id="NOJ38909.1"/>
    </source>
</evidence>
<proteinExistence type="predicted"/>
<dbReference type="AlphaFoldDB" id="A0A7Y4LUE0"/>
<dbReference type="Pfam" id="PF10908">
    <property type="entry name" value="Tlde1_dom"/>
    <property type="match status" value="1"/>
</dbReference>
<feature type="region of interest" description="Disordered" evidence="1">
    <location>
        <begin position="118"/>
        <end position="144"/>
    </location>
</feature>
<keyword evidence="2" id="KW-1133">Transmembrane helix</keyword>
<dbReference type="EMBL" id="JAAVLX010000002">
    <property type="protein sequence ID" value="NOJ38909.1"/>
    <property type="molecule type" value="Genomic_DNA"/>
</dbReference>
<organism evidence="4 5">
    <name type="scientific">Bradyrhizobium australiense</name>
    <dbReference type="NCBI Taxonomy" id="2721161"/>
    <lineage>
        <taxon>Bacteria</taxon>
        <taxon>Pseudomonadati</taxon>
        <taxon>Pseudomonadota</taxon>
        <taxon>Alphaproteobacteria</taxon>
        <taxon>Hyphomicrobiales</taxon>
        <taxon>Nitrobacteraceae</taxon>
        <taxon>Bradyrhizobium</taxon>
    </lineage>
</organism>
<keyword evidence="2" id="KW-0472">Membrane</keyword>
<dbReference type="InterPro" id="IPR021225">
    <property type="entry name" value="Tlde1_dom"/>
</dbReference>
<feature type="transmembrane region" description="Helical" evidence="2">
    <location>
        <begin position="23"/>
        <end position="45"/>
    </location>
</feature>
<keyword evidence="2" id="KW-0812">Transmembrane</keyword>
<reference evidence="4 5" key="1">
    <citation type="submission" date="2020-03" db="EMBL/GenBank/DDBJ databases">
        <title>Bradyrhizobium diversity isolated from nodules of Indigofera sp.</title>
        <authorList>
            <person name="Klepa M."/>
            <person name="Helene L."/>
            <person name="Hungria M."/>
        </authorList>
    </citation>
    <scope>NUCLEOTIDE SEQUENCE [LARGE SCALE GENOMIC DNA]</scope>
    <source>
        <strain evidence="4 5">WSM 1791</strain>
    </source>
</reference>
<feature type="domain" description="Tlde1" evidence="3">
    <location>
        <begin position="277"/>
        <end position="375"/>
    </location>
</feature>
<dbReference type="RefSeq" id="WP_171578194.1">
    <property type="nucleotide sequence ID" value="NZ_JAAVLX010000002.1"/>
</dbReference>
<feature type="compositionally biased region" description="Low complexity" evidence="1">
    <location>
        <begin position="132"/>
        <end position="144"/>
    </location>
</feature>
<evidence type="ECO:0000313" key="5">
    <source>
        <dbReference type="Proteomes" id="UP000544122"/>
    </source>
</evidence>
<evidence type="ECO:0000259" key="3">
    <source>
        <dbReference type="Pfam" id="PF10908"/>
    </source>
</evidence>
<name>A0A7Y4LUE0_9BRAD</name>